<dbReference type="RefSeq" id="WP_273895879.1">
    <property type="nucleotide sequence ID" value="NZ_JAMDGP010000072.1"/>
</dbReference>
<protein>
    <submittedName>
        <fullName evidence="1">Uncharacterized protein</fullName>
    </submittedName>
</protein>
<dbReference type="Proteomes" id="UP001148184">
    <property type="component" value="Unassembled WGS sequence"/>
</dbReference>
<evidence type="ECO:0000313" key="2">
    <source>
        <dbReference type="Proteomes" id="UP001148184"/>
    </source>
</evidence>
<sequence>VRRTLTIKQTVGHISIEHRHAWPLLAHRYTPSPQALLPQKLLIETVHSVVTFAVFPHAPRIEEFA</sequence>
<proteinExistence type="predicted"/>
<dbReference type="EMBL" id="JAMDGZ010000082">
    <property type="protein sequence ID" value="MDD1017269.1"/>
    <property type="molecule type" value="Genomic_DNA"/>
</dbReference>
<keyword evidence="2" id="KW-1185">Reference proteome</keyword>
<accession>A0ABT5PH15</accession>
<feature type="non-terminal residue" evidence="1">
    <location>
        <position position="1"/>
    </location>
</feature>
<organism evidence="1 2">
    <name type="scientific">Pseudomonas rubra</name>
    <dbReference type="NCBI Taxonomy" id="2942627"/>
    <lineage>
        <taxon>Bacteria</taxon>
        <taxon>Pseudomonadati</taxon>
        <taxon>Pseudomonadota</taxon>
        <taxon>Gammaproteobacteria</taxon>
        <taxon>Pseudomonadales</taxon>
        <taxon>Pseudomonadaceae</taxon>
        <taxon>Pseudomonas</taxon>
    </lineage>
</organism>
<gene>
    <name evidence="1" type="ORF">M5G17_26805</name>
</gene>
<evidence type="ECO:0000313" key="1">
    <source>
        <dbReference type="EMBL" id="MDD1017269.1"/>
    </source>
</evidence>
<comment type="caution">
    <text evidence="1">The sequence shown here is derived from an EMBL/GenBank/DDBJ whole genome shotgun (WGS) entry which is preliminary data.</text>
</comment>
<name>A0ABT5PH15_9PSED</name>
<reference evidence="1 2" key="1">
    <citation type="submission" date="2022-05" db="EMBL/GenBank/DDBJ databases">
        <title>Novel Pseudomonas spp. Isolated from a Rainbow Trout Aquaculture Facility.</title>
        <authorList>
            <person name="Testerman T."/>
            <person name="Graf J."/>
        </authorList>
    </citation>
    <scope>NUCLEOTIDE SEQUENCE [LARGE SCALE GENOMIC DNA]</scope>
    <source>
        <strain evidence="1 2">ID1025</strain>
    </source>
</reference>